<keyword evidence="2" id="KW-0436">Ligase</keyword>
<reference evidence="2" key="1">
    <citation type="submission" date="2014-01" db="EMBL/GenBank/DDBJ databases">
        <authorList>
            <person name="Brown-Elliot B."/>
            <person name="Wallace R."/>
            <person name="Lenaerts A."/>
            <person name="Ordway D."/>
            <person name="DeGroote M.A."/>
            <person name="Parker T."/>
            <person name="Sizemore C."/>
            <person name="Tallon L.J."/>
            <person name="Sadzewicz L.K."/>
            <person name="Sengamalay N."/>
            <person name="Fraser C.M."/>
            <person name="Hine E."/>
            <person name="Shefchek K.A."/>
            <person name="Das S.P."/>
            <person name="Tettelin H."/>
        </authorList>
    </citation>
    <scope>NUCLEOTIDE SEQUENCE [LARGE SCALE GENOMIC DNA]</scope>
    <source>
        <strain evidence="2">4042</strain>
    </source>
</reference>
<dbReference type="EMBL" id="JAOB01000090">
    <property type="protein sequence ID" value="EUA09059.1"/>
    <property type="molecule type" value="Genomic_DNA"/>
</dbReference>
<evidence type="ECO:0000313" key="2">
    <source>
        <dbReference type="EMBL" id="EUA09059.1"/>
    </source>
</evidence>
<proteinExistence type="predicted"/>
<dbReference type="Gene3D" id="3.40.50.1950">
    <property type="entry name" value="Flavin prenyltransferase-like"/>
    <property type="match status" value="1"/>
</dbReference>
<dbReference type="InterPro" id="IPR036551">
    <property type="entry name" value="Flavin_trans-like"/>
</dbReference>
<dbReference type="PATRIC" id="fig|1299334.3.peg.9609"/>
<dbReference type="SUPFAM" id="SSF52507">
    <property type="entry name" value="Homo-oligomeric flavin-containing Cys decarboxylases, HFCD"/>
    <property type="match status" value="1"/>
</dbReference>
<comment type="caution">
    <text evidence="2">The sequence shown here is derived from an EMBL/GenBank/DDBJ whole genome shotgun (WGS) entry which is preliminary data.</text>
</comment>
<evidence type="ECO:0000256" key="1">
    <source>
        <dbReference type="SAM" id="MobiDB-lite"/>
    </source>
</evidence>
<accession>X7YPL1</accession>
<dbReference type="AlphaFoldDB" id="X7YPL1"/>
<organism evidence="2">
    <name type="scientific">Mycobacterium xenopi 4042</name>
    <dbReference type="NCBI Taxonomy" id="1299334"/>
    <lineage>
        <taxon>Bacteria</taxon>
        <taxon>Bacillati</taxon>
        <taxon>Actinomycetota</taxon>
        <taxon>Actinomycetes</taxon>
        <taxon>Mycobacteriales</taxon>
        <taxon>Mycobacteriaceae</taxon>
        <taxon>Mycobacterium</taxon>
    </lineage>
</organism>
<gene>
    <name evidence="2" type="ORF">I553_10116</name>
</gene>
<protein>
    <submittedName>
        <fullName evidence="2">Coenzyme A biosynthesis bifunctional CoaBC domain protein</fullName>
        <ecNumber evidence="2">6.3.2.5</ecNumber>
    </submittedName>
</protein>
<dbReference type="EC" id="6.3.2.5" evidence="2"/>
<feature type="region of interest" description="Disordered" evidence="1">
    <location>
        <begin position="1"/>
        <end position="22"/>
    </location>
</feature>
<sequence length="83" mass="8651">MHGRPSAHRSGPPGPGGPTESALRFIGAATFEALSGEPVHTGVFDDVPLVPHVHIGQEADLVVVAPRPPTCWLARWPAGPTIC</sequence>
<name>X7YPL1_MYCXE</name>
<dbReference type="GO" id="GO:0004632">
    <property type="term" value="F:phosphopantothenate--cysteine ligase activity"/>
    <property type="evidence" value="ECO:0007669"/>
    <property type="project" value="UniProtKB-EC"/>
</dbReference>